<dbReference type="AlphaFoldDB" id="A0A0V0RT34"/>
<keyword evidence="2" id="KW-1185">Reference proteome</keyword>
<dbReference type="OrthoDB" id="10417809at2759"/>
<proteinExistence type="predicted"/>
<comment type="caution">
    <text evidence="1">The sequence shown here is derived from an EMBL/GenBank/DDBJ whole genome shotgun (WGS) entry which is preliminary data.</text>
</comment>
<protein>
    <submittedName>
        <fullName evidence="1">Uncharacterized protein</fullName>
    </submittedName>
</protein>
<evidence type="ECO:0000313" key="2">
    <source>
        <dbReference type="Proteomes" id="UP000054630"/>
    </source>
</evidence>
<dbReference type="Proteomes" id="UP000054630">
    <property type="component" value="Unassembled WGS sequence"/>
</dbReference>
<sequence length="354" mass="40407">MWLRRVISEVALLVSVFKPQMDMELPGQILISTWKSNICGLDKSIEQAQRTLWVPGVGVSRLFPWLRLPSCKEAVQLFLAAVPLTAAIFFSSLPHSHSVQLFDSLGSVGIVPMEYPIFYYFPPNEKKHLQLKYVTYCRVLFVKKNSAWEVEKFNPFTIFFSLFTVRFWSAFSVLRRTQCLLGTTSNVLSYKYSHCITEFSMGRVLNILLSIGVTVRVMLKYLSINKMHIVDIDLSLTVLICAVLFLSQTAENIKVKMLRKDDDDGICLVRCAFFAQRKRESFKTIYIIGQLSTVVAFADSATVQDVAQSAWLSCCLTVSEIDKFGKWFLAMLKRLAVVQKMFCAIYENILNDSK</sequence>
<evidence type="ECO:0000313" key="1">
    <source>
        <dbReference type="EMBL" id="KRX17575.1"/>
    </source>
</evidence>
<dbReference type="EMBL" id="JYDL01000085">
    <property type="protein sequence ID" value="KRX17575.1"/>
    <property type="molecule type" value="Genomic_DNA"/>
</dbReference>
<name>A0A0V0RT34_9BILA</name>
<reference evidence="1 2" key="1">
    <citation type="submission" date="2015-01" db="EMBL/GenBank/DDBJ databases">
        <title>Evolution of Trichinella species and genotypes.</title>
        <authorList>
            <person name="Korhonen P.K."/>
            <person name="Edoardo P."/>
            <person name="Giuseppe L.R."/>
            <person name="Gasser R.B."/>
        </authorList>
    </citation>
    <scope>NUCLEOTIDE SEQUENCE [LARGE SCALE GENOMIC DNA]</scope>
    <source>
        <strain evidence="1">ISS37</strain>
    </source>
</reference>
<accession>A0A0V0RT34</accession>
<gene>
    <name evidence="1" type="ORF">T07_13719</name>
</gene>
<organism evidence="1 2">
    <name type="scientific">Trichinella nelsoni</name>
    <dbReference type="NCBI Taxonomy" id="6336"/>
    <lineage>
        <taxon>Eukaryota</taxon>
        <taxon>Metazoa</taxon>
        <taxon>Ecdysozoa</taxon>
        <taxon>Nematoda</taxon>
        <taxon>Enoplea</taxon>
        <taxon>Dorylaimia</taxon>
        <taxon>Trichinellida</taxon>
        <taxon>Trichinellidae</taxon>
        <taxon>Trichinella</taxon>
    </lineage>
</organism>